<protein>
    <submittedName>
        <fullName evidence="1">Uncharacterized protein</fullName>
    </submittedName>
</protein>
<sequence>MSALISAAPSADPSSRIVAVSAPWPRRIASLGMRCSRSSMRGPTFAVTSLAFGSPSAAAAAMR</sequence>
<dbReference type="Proteomes" id="UP000075635">
    <property type="component" value="Unassembled WGS sequence"/>
</dbReference>
<proteinExistence type="predicted"/>
<name>A0A150RTB1_SORCE</name>
<evidence type="ECO:0000313" key="2">
    <source>
        <dbReference type="Proteomes" id="UP000075635"/>
    </source>
</evidence>
<reference evidence="1 2" key="1">
    <citation type="submission" date="2014-02" db="EMBL/GenBank/DDBJ databases">
        <title>The small core and large imbalanced accessory genome model reveals a collaborative survival strategy of Sorangium cellulosum strains in nature.</title>
        <authorList>
            <person name="Han K."/>
            <person name="Peng R."/>
            <person name="Blom J."/>
            <person name="Li Y.-Z."/>
        </authorList>
    </citation>
    <scope>NUCLEOTIDE SEQUENCE [LARGE SCALE GENOMIC DNA]</scope>
    <source>
        <strain evidence="1 2">So0011-07</strain>
    </source>
</reference>
<evidence type="ECO:0000313" key="1">
    <source>
        <dbReference type="EMBL" id="KYF83393.1"/>
    </source>
</evidence>
<dbReference type="EMBL" id="JEMB01002117">
    <property type="protein sequence ID" value="KYF83393.1"/>
    <property type="molecule type" value="Genomic_DNA"/>
</dbReference>
<gene>
    <name evidence="1" type="ORF">BE17_19115</name>
</gene>
<dbReference type="AlphaFoldDB" id="A0A150RTB1"/>
<comment type="caution">
    <text evidence="1">The sequence shown here is derived from an EMBL/GenBank/DDBJ whole genome shotgun (WGS) entry which is preliminary data.</text>
</comment>
<organism evidence="1 2">
    <name type="scientific">Sorangium cellulosum</name>
    <name type="common">Polyangium cellulosum</name>
    <dbReference type="NCBI Taxonomy" id="56"/>
    <lineage>
        <taxon>Bacteria</taxon>
        <taxon>Pseudomonadati</taxon>
        <taxon>Myxococcota</taxon>
        <taxon>Polyangia</taxon>
        <taxon>Polyangiales</taxon>
        <taxon>Polyangiaceae</taxon>
        <taxon>Sorangium</taxon>
    </lineage>
</organism>
<accession>A0A150RTB1</accession>